<dbReference type="Pfam" id="PF02767">
    <property type="entry name" value="DNA_pol3_beta_2"/>
    <property type="match status" value="1"/>
</dbReference>
<dbReference type="GO" id="GO:0003677">
    <property type="term" value="F:DNA binding"/>
    <property type="evidence" value="ECO:0007669"/>
    <property type="project" value="UniProtKB-UniRule"/>
</dbReference>
<evidence type="ECO:0000256" key="2">
    <source>
        <dbReference type="ARBA" id="ARBA00010752"/>
    </source>
</evidence>
<comment type="subcellular location">
    <subcellularLocation>
        <location evidence="1 10">Cytoplasm</location>
    </subcellularLocation>
</comment>
<dbReference type="InterPro" id="IPR022637">
    <property type="entry name" value="DNA_polIII_beta_cen"/>
</dbReference>
<dbReference type="GO" id="GO:0009360">
    <property type="term" value="C:DNA polymerase III complex"/>
    <property type="evidence" value="ECO:0007669"/>
    <property type="project" value="InterPro"/>
</dbReference>
<evidence type="ECO:0000256" key="6">
    <source>
        <dbReference type="ARBA" id="ARBA00022695"/>
    </source>
</evidence>
<evidence type="ECO:0000259" key="11">
    <source>
        <dbReference type="Pfam" id="PF00712"/>
    </source>
</evidence>
<dbReference type="AlphaFoldDB" id="A0A917S6X2"/>
<organism evidence="14 15">
    <name type="scientific">Sporolactobacillus putidus</name>
    <dbReference type="NCBI Taxonomy" id="492735"/>
    <lineage>
        <taxon>Bacteria</taxon>
        <taxon>Bacillati</taxon>
        <taxon>Bacillota</taxon>
        <taxon>Bacilli</taxon>
        <taxon>Bacillales</taxon>
        <taxon>Sporolactobacillaceae</taxon>
        <taxon>Sporolactobacillus</taxon>
    </lineage>
</organism>
<dbReference type="NCBIfam" id="TIGR00663">
    <property type="entry name" value="dnan"/>
    <property type="match status" value="1"/>
</dbReference>
<dbReference type="Gene3D" id="3.70.10.10">
    <property type="match status" value="1"/>
</dbReference>
<dbReference type="GO" id="GO:0006271">
    <property type="term" value="P:DNA strand elongation involved in DNA replication"/>
    <property type="evidence" value="ECO:0007669"/>
    <property type="project" value="TreeGrafter"/>
</dbReference>
<evidence type="ECO:0000256" key="3">
    <source>
        <dbReference type="ARBA" id="ARBA00021035"/>
    </source>
</evidence>
<evidence type="ECO:0000256" key="10">
    <source>
        <dbReference type="PIRNR" id="PIRNR000804"/>
    </source>
</evidence>
<dbReference type="InterPro" id="IPR001001">
    <property type="entry name" value="DNA_polIII_beta"/>
</dbReference>
<dbReference type="PANTHER" id="PTHR30478">
    <property type="entry name" value="DNA POLYMERASE III SUBUNIT BETA"/>
    <property type="match status" value="1"/>
</dbReference>
<evidence type="ECO:0000313" key="14">
    <source>
        <dbReference type="EMBL" id="GGL57893.1"/>
    </source>
</evidence>
<keyword evidence="4 10" id="KW-0963">Cytoplasm</keyword>
<dbReference type="FunFam" id="3.10.150.10:FF:000007">
    <property type="entry name" value="Beta sliding clamp"/>
    <property type="match status" value="1"/>
</dbReference>
<dbReference type="InterPro" id="IPR046938">
    <property type="entry name" value="DNA_clamp_sf"/>
</dbReference>
<evidence type="ECO:0000256" key="4">
    <source>
        <dbReference type="ARBA" id="ARBA00022490"/>
    </source>
</evidence>
<evidence type="ECO:0000256" key="8">
    <source>
        <dbReference type="ARBA" id="ARBA00022932"/>
    </source>
</evidence>
<evidence type="ECO:0000313" key="15">
    <source>
        <dbReference type="Proteomes" id="UP000654670"/>
    </source>
</evidence>
<comment type="caution">
    <text evidence="14">The sequence shown here is derived from an EMBL/GenBank/DDBJ whole genome shotgun (WGS) entry which is preliminary data.</text>
</comment>
<dbReference type="Pfam" id="PF00712">
    <property type="entry name" value="DNA_pol3_beta"/>
    <property type="match status" value="1"/>
</dbReference>
<dbReference type="CDD" id="cd00140">
    <property type="entry name" value="beta_clamp"/>
    <property type="match status" value="1"/>
</dbReference>
<comment type="subunit">
    <text evidence="10">Forms a ring-shaped head-to-tail homodimer around DNA.</text>
</comment>
<evidence type="ECO:0000256" key="1">
    <source>
        <dbReference type="ARBA" id="ARBA00004496"/>
    </source>
</evidence>
<dbReference type="SMART" id="SM00480">
    <property type="entry name" value="POL3Bc"/>
    <property type="match status" value="1"/>
</dbReference>
<dbReference type="PANTHER" id="PTHR30478:SF0">
    <property type="entry name" value="BETA SLIDING CLAMP"/>
    <property type="match status" value="1"/>
</dbReference>
<evidence type="ECO:0000256" key="9">
    <source>
        <dbReference type="ARBA" id="ARBA00023125"/>
    </source>
</evidence>
<feature type="domain" description="DNA polymerase III beta sliding clamp N-terminal" evidence="11">
    <location>
        <begin position="15"/>
        <end position="141"/>
    </location>
</feature>
<evidence type="ECO:0000259" key="13">
    <source>
        <dbReference type="Pfam" id="PF02768"/>
    </source>
</evidence>
<name>A0A917S6X2_9BACL</name>
<keyword evidence="8 10" id="KW-0239">DNA-directed DNA polymerase</keyword>
<evidence type="ECO:0000256" key="7">
    <source>
        <dbReference type="ARBA" id="ARBA00022705"/>
    </source>
</evidence>
<comment type="similarity">
    <text evidence="2 10">Belongs to the beta sliding clamp family.</text>
</comment>
<dbReference type="Gene3D" id="3.10.150.10">
    <property type="entry name" value="DNA Polymerase III, subunit A, domain 2"/>
    <property type="match status" value="1"/>
</dbReference>
<keyword evidence="15" id="KW-1185">Reference proteome</keyword>
<accession>A0A917S6X2</accession>
<sequence length="393" mass="43932">MQEMEETNQNTTLAMKFTVQKDKLSDAVNRVMKAISTRTTIPILTGIKITAGLDGITLTGSNSDISIKSFIPLEENGSENVEIDKAGSIVLPSRLFSELVRKLPDEQILIEADSRLIAKITSGKAEFSLNGLDPDEYPNLPVINEKDVVSIRKDLLKDLIRQTIYAVSDSETRPVLTGVKWTIKDGRLDCVATDSHRLAQRSVSIESVNETEVFNIVIPGTSLNELSKILDDDDEKNIDLVITANQVLFKTRNMQFYSRLLDGNYPDTSRLIPSDSKTTMTLSTKDLYHSIERASLLAKEERNNVVKLRADGEQVEISSQSAELGRVFETLNTEKFEGETLHISFSAKFMMDALSKIDAQNVRIFFTGPMRPFIIRPIGDEGILMLILPIRTF</sequence>
<protein>
    <recommendedName>
        <fullName evidence="3 10">Beta sliding clamp</fullName>
    </recommendedName>
</protein>
<dbReference type="GO" id="GO:0005737">
    <property type="term" value="C:cytoplasm"/>
    <property type="evidence" value="ECO:0007669"/>
    <property type="project" value="UniProtKB-SubCell"/>
</dbReference>
<evidence type="ECO:0000256" key="5">
    <source>
        <dbReference type="ARBA" id="ARBA00022679"/>
    </source>
</evidence>
<dbReference type="Proteomes" id="UP000654670">
    <property type="component" value="Unassembled WGS sequence"/>
</dbReference>
<proteinExistence type="inferred from homology"/>
<reference evidence="14" key="1">
    <citation type="journal article" date="2014" name="Int. J. Syst. Evol. Microbiol.">
        <title>Complete genome sequence of Corynebacterium casei LMG S-19264T (=DSM 44701T), isolated from a smear-ripened cheese.</title>
        <authorList>
            <consortium name="US DOE Joint Genome Institute (JGI-PGF)"/>
            <person name="Walter F."/>
            <person name="Albersmeier A."/>
            <person name="Kalinowski J."/>
            <person name="Ruckert C."/>
        </authorList>
    </citation>
    <scope>NUCLEOTIDE SEQUENCE</scope>
    <source>
        <strain evidence="14">JCM 15325</strain>
    </source>
</reference>
<gene>
    <name evidence="14" type="primary">dnaN</name>
    <name evidence="14" type="ORF">GCM10007968_22350</name>
</gene>
<evidence type="ECO:0000259" key="12">
    <source>
        <dbReference type="Pfam" id="PF02767"/>
    </source>
</evidence>
<dbReference type="PIRSF" id="PIRSF000804">
    <property type="entry name" value="DNA_pol_III_b"/>
    <property type="match status" value="1"/>
</dbReference>
<dbReference type="Pfam" id="PF02768">
    <property type="entry name" value="DNA_pol3_beta_3"/>
    <property type="match status" value="1"/>
</dbReference>
<keyword evidence="5 10" id="KW-0808">Transferase</keyword>
<dbReference type="EMBL" id="BMOK01000009">
    <property type="protein sequence ID" value="GGL57893.1"/>
    <property type="molecule type" value="Genomic_DNA"/>
</dbReference>
<keyword evidence="7 10" id="KW-0235">DNA replication</keyword>
<dbReference type="GO" id="GO:0008408">
    <property type="term" value="F:3'-5' exonuclease activity"/>
    <property type="evidence" value="ECO:0007669"/>
    <property type="project" value="InterPro"/>
</dbReference>
<dbReference type="SUPFAM" id="SSF55979">
    <property type="entry name" value="DNA clamp"/>
    <property type="match status" value="3"/>
</dbReference>
<reference evidence="14" key="2">
    <citation type="submission" date="2020-09" db="EMBL/GenBank/DDBJ databases">
        <authorList>
            <person name="Sun Q."/>
            <person name="Ohkuma M."/>
        </authorList>
    </citation>
    <scope>NUCLEOTIDE SEQUENCE</scope>
    <source>
        <strain evidence="14">JCM 15325</strain>
    </source>
</reference>
<keyword evidence="9" id="KW-0238">DNA-binding</keyword>
<keyword evidence="6 10" id="KW-0548">Nucleotidyltransferase</keyword>
<feature type="domain" description="DNA polymerase III beta sliding clamp C-terminal" evidence="13">
    <location>
        <begin position="270"/>
        <end position="391"/>
    </location>
</feature>
<dbReference type="InterPro" id="IPR022635">
    <property type="entry name" value="DNA_polIII_beta_C"/>
</dbReference>
<dbReference type="GO" id="GO:0003887">
    <property type="term" value="F:DNA-directed DNA polymerase activity"/>
    <property type="evidence" value="ECO:0007669"/>
    <property type="project" value="UniProtKB-UniRule"/>
</dbReference>
<feature type="domain" description="DNA polymerase III beta sliding clamp central" evidence="12">
    <location>
        <begin position="151"/>
        <end position="267"/>
    </location>
</feature>
<comment type="function">
    <text evidence="10">Confers DNA tethering and processivity to DNA polymerases and other proteins. Acts as a clamp, forming a ring around DNA (a reaction catalyzed by the clamp-loading complex) which diffuses in an ATP-independent manner freely and bidirectionally along dsDNA. Initially characterized for its ability to contact the catalytic subunit of DNA polymerase III (Pol III), a complex, multichain enzyme responsible for most of the replicative synthesis in bacteria; Pol III exhibits 3'-5' exonuclease proofreading activity. The beta chain is required for initiation of replication as well as for processivity of DNA replication.</text>
</comment>
<dbReference type="InterPro" id="IPR022634">
    <property type="entry name" value="DNA_polIII_beta_N"/>
</dbReference>